<dbReference type="InterPro" id="IPR050256">
    <property type="entry name" value="Glycosyltransferase_2"/>
</dbReference>
<dbReference type="SUPFAM" id="SSF53448">
    <property type="entry name" value="Nucleotide-diphospho-sugar transferases"/>
    <property type="match status" value="1"/>
</dbReference>
<keyword evidence="1" id="KW-1003">Cell membrane</keyword>
<dbReference type="GO" id="GO:0005886">
    <property type="term" value="C:plasma membrane"/>
    <property type="evidence" value="ECO:0007669"/>
    <property type="project" value="TreeGrafter"/>
</dbReference>
<evidence type="ECO:0000256" key="8">
    <source>
        <dbReference type="SAM" id="Phobius"/>
    </source>
</evidence>
<dbReference type="InterPro" id="IPR029044">
    <property type="entry name" value="Nucleotide-diphossugar_trans"/>
</dbReference>
<organism evidence="10">
    <name type="scientific">hydrothermal vent metagenome</name>
    <dbReference type="NCBI Taxonomy" id="652676"/>
    <lineage>
        <taxon>unclassified sequences</taxon>
        <taxon>metagenomes</taxon>
        <taxon>ecological metagenomes</taxon>
    </lineage>
</organism>
<feature type="transmembrane region" description="Helical" evidence="8">
    <location>
        <begin position="230"/>
        <end position="248"/>
    </location>
</feature>
<evidence type="ECO:0000313" key="10">
    <source>
        <dbReference type="EMBL" id="VAX20766.1"/>
    </source>
</evidence>
<evidence type="ECO:0000256" key="7">
    <source>
        <dbReference type="ARBA" id="ARBA00023136"/>
    </source>
</evidence>
<accession>A0A3B1BR42</accession>
<dbReference type="EMBL" id="UOGB01000188">
    <property type="protein sequence ID" value="VAX20766.1"/>
    <property type="molecule type" value="Genomic_DNA"/>
</dbReference>
<keyword evidence="7 8" id="KW-0472">Membrane</keyword>
<evidence type="ECO:0000256" key="2">
    <source>
        <dbReference type="ARBA" id="ARBA00022676"/>
    </source>
</evidence>
<dbReference type="PANTHER" id="PTHR48090">
    <property type="entry name" value="UNDECAPRENYL-PHOSPHATE 4-DEOXY-4-FORMAMIDO-L-ARABINOSE TRANSFERASE-RELATED"/>
    <property type="match status" value="1"/>
</dbReference>
<evidence type="ECO:0000256" key="5">
    <source>
        <dbReference type="ARBA" id="ARBA00022985"/>
    </source>
</evidence>
<dbReference type="GO" id="GO:0009103">
    <property type="term" value="P:lipopolysaccharide biosynthetic process"/>
    <property type="evidence" value="ECO:0007669"/>
    <property type="project" value="UniProtKB-KW"/>
</dbReference>
<dbReference type="InterPro" id="IPR001173">
    <property type="entry name" value="Glyco_trans_2-like"/>
</dbReference>
<protein>
    <recommendedName>
        <fullName evidence="9">Glycosyltransferase 2-like domain-containing protein</fullName>
    </recommendedName>
</protein>
<dbReference type="GO" id="GO:0099621">
    <property type="term" value="F:undecaprenyl-phosphate 4-deoxy-4-formamido-L-arabinose transferase activity"/>
    <property type="evidence" value="ECO:0007669"/>
    <property type="project" value="TreeGrafter"/>
</dbReference>
<name>A0A3B1BR42_9ZZZZ</name>
<evidence type="ECO:0000256" key="4">
    <source>
        <dbReference type="ARBA" id="ARBA00022692"/>
    </source>
</evidence>
<sequence length="298" mass="33924">MKYSVIAPAYNEEGNVEPLVRRICEVMDKIDVETEILIVDDGSSDLTFARLKELTGEFPSLTVISLEENRGQTVAYQAGFDFATGERIVTMDADLEKDPAFIPEMIEKLDGEQLDAVYFRKLYKDVPLIRKLASRAANIFRRAVTGDKAVDVGSTFILYRWNIFKGRNFASGFHRFFIGFMETEGLSMGYIEGPVYKRAHGETKYTTLGRLKQGLLDLFYFYLYKNRKIGLYKIIFALSAFFIISLFVPTGDGVRTAINFFMITALASLGAGIVHVSHLLVQQKRLPYKIREIWPQRS</sequence>
<evidence type="ECO:0000259" key="9">
    <source>
        <dbReference type="Pfam" id="PF00535"/>
    </source>
</evidence>
<proteinExistence type="predicted"/>
<keyword evidence="4 8" id="KW-0812">Transmembrane</keyword>
<dbReference type="PANTHER" id="PTHR48090:SF3">
    <property type="entry name" value="UNDECAPRENYL-PHOSPHATE 4-DEOXY-4-FORMAMIDO-L-ARABINOSE TRANSFERASE"/>
    <property type="match status" value="1"/>
</dbReference>
<feature type="domain" description="Glycosyltransferase 2-like" evidence="9">
    <location>
        <begin position="4"/>
        <end position="164"/>
    </location>
</feature>
<dbReference type="AlphaFoldDB" id="A0A3B1BR42"/>
<dbReference type="Pfam" id="PF00535">
    <property type="entry name" value="Glycos_transf_2"/>
    <property type="match status" value="1"/>
</dbReference>
<keyword evidence="6 8" id="KW-1133">Transmembrane helix</keyword>
<gene>
    <name evidence="10" type="ORF">MNBD_NITROSPINAE03-1557</name>
</gene>
<evidence type="ECO:0000256" key="1">
    <source>
        <dbReference type="ARBA" id="ARBA00022475"/>
    </source>
</evidence>
<feature type="transmembrane region" description="Helical" evidence="8">
    <location>
        <begin position="260"/>
        <end position="281"/>
    </location>
</feature>
<evidence type="ECO:0000256" key="3">
    <source>
        <dbReference type="ARBA" id="ARBA00022679"/>
    </source>
</evidence>
<evidence type="ECO:0000256" key="6">
    <source>
        <dbReference type="ARBA" id="ARBA00022989"/>
    </source>
</evidence>
<keyword evidence="5" id="KW-0448">Lipopolysaccharide biosynthesis</keyword>
<dbReference type="Gene3D" id="3.90.550.10">
    <property type="entry name" value="Spore Coat Polysaccharide Biosynthesis Protein SpsA, Chain A"/>
    <property type="match status" value="1"/>
</dbReference>
<dbReference type="CDD" id="cd04179">
    <property type="entry name" value="DPM_DPG-synthase_like"/>
    <property type="match status" value="1"/>
</dbReference>
<keyword evidence="3" id="KW-0808">Transferase</keyword>
<keyword evidence="2" id="KW-0328">Glycosyltransferase</keyword>
<reference evidence="10" key="1">
    <citation type="submission" date="2018-06" db="EMBL/GenBank/DDBJ databases">
        <authorList>
            <person name="Zhirakovskaya E."/>
        </authorList>
    </citation>
    <scope>NUCLEOTIDE SEQUENCE</scope>
</reference>